<dbReference type="PROSITE" id="PS00570">
    <property type="entry name" value="RING_HYDROXYL_ALPHA"/>
    <property type="match status" value="1"/>
</dbReference>
<accession>A0A7W9FQ37</accession>
<dbReference type="EMBL" id="JACHOO010000010">
    <property type="protein sequence ID" value="MBB5754798.1"/>
    <property type="molecule type" value="Genomic_DNA"/>
</dbReference>
<dbReference type="Proteomes" id="UP000523821">
    <property type="component" value="Unassembled WGS sequence"/>
</dbReference>
<dbReference type="InterPro" id="IPR036922">
    <property type="entry name" value="Rieske_2Fe-2S_sf"/>
</dbReference>
<name>A0A7W9FQ37_9HYPH</name>
<dbReference type="PROSITE" id="PS51296">
    <property type="entry name" value="RIESKE"/>
    <property type="match status" value="1"/>
</dbReference>
<comment type="caution">
    <text evidence="7">The sequence shown here is derived from an EMBL/GenBank/DDBJ whole genome shotgun (WGS) entry which is preliminary data.</text>
</comment>
<keyword evidence="5" id="KW-0411">Iron-sulfur</keyword>
<keyword evidence="3" id="KW-0560">Oxidoreductase</keyword>
<dbReference type="GO" id="GO:0051537">
    <property type="term" value="F:2 iron, 2 sulfur cluster binding"/>
    <property type="evidence" value="ECO:0007669"/>
    <property type="project" value="UniProtKB-KW"/>
</dbReference>
<dbReference type="PANTHER" id="PTHR21266:SF60">
    <property type="entry name" value="3-KETOSTEROID-9-ALPHA-MONOOXYGENASE, OXYGENASE COMPONENT"/>
    <property type="match status" value="1"/>
</dbReference>
<dbReference type="InterPro" id="IPR015881">
    <property type="entry name" value="ARHD_Rieske_2Fe_2S"/>
</dbReference>
<dbReference type="GO" id="GO:0016491">
    <property type="term" value="F:oxidoreductase activity"/>
    <property type="evidence" value="ECO:0007669"/>
    <property type="project" value="UniProtKB-KW"/>
</dbReference>
<protein>
    <submittedName>
        <fullName evidence="7">Nitrite reductase/ring-hydroxylating ferredoxin subunit</fullName>
    </submittedName>
</protein>
<evidence type="ECO:0000313" key="8">
    <source>
        <dbReference type="Proteomes" id="UP000523821"/>
    </source>
</evidence>
<dbReference type="Gene3D" id="2.102.10.10">
    <property type="entry name" value="Rieske [2Fe-2S] iron-sulphur domain"/>
    <property type="match status" value="1"/>
</dbReference>
<dbReference type="GO" id="GO:0005506">
    <property type="term" value="F:iron ion binding"/>
    <property type="evidence" value="ECO:0007669"/>
    <property type="project" value="InterPro"/>
</dbReference>
<evidence type="ECO:0000256" key="5">
    <source>
        <dbReference type="ARBA" id="ARBA00023014"/>
    </source>
</evidence>
<keyword evidence="1" id="KW-0001">2Fe-2S</keyword>
<dbReference type="CDD" id="cd03469">
    <property type="entry name" value="Rieske_RO_Alpha_N"/>
    <property type="match status" value="1"/>
</dbReference>
<organism evidence="7 8">
    <name type="scientific">Prosthecomicrobium pneumaticum</name>
    <dbReference type="NCBI Taxonomy" id="81895"/>
    <lineage>
        <taxon>Bacteria</taxon>
        <taxon>Pseudomonadati</taxon>
        <taxon>Pseudomonadota</taxon>
        <taxon>Alphaproteobacteria</taxon>
        <taxon>Hyphomicrobiales</taxon>
        <taxon>Kaistiaceae</taxon>
        <taxon>Prosthecomicrobium</taxon>
    </lineage>
</organism>
<dbReference type="Pfam" id="PF00355">
    <property type="entry name" value="Rieske"/>
    <property type="match status" value="1"/>
</dbReference>
<keyword evidence="8" id="KW-1185">Reference proteome</keyword>
<evidence type="ECO:0000256" key="2">
    <source>
        <dbReference type="ARBA" id="ARBA00022723"/>
    </source>
</evidence>
<evidence type="ECO:0000313" key="7">
    <source>
        <dbReference type="EMBL" id="MBB5754798.1"/>
    </source>
</evidence>
<dbReference type="RefSeq" id="WP_343061219.1">
    <property type="nucleotide sequence ID" value="NZ_JACHOO010000010.1"/>
</dbReference>
<dbReference type="InterPro" id="IPR017941">
    <property type="entry name" value="Rieske_2Fe-2S"/>
</dbReference>
<keyword evidence="2" id="KW-0479">Metal-binding</keyword>
<dbReference type="SUPFAM" id="SSF50022">
    <property type="entry name" value="ISP domain"/>
    <property type="match status" value="1"/>
</dbReference>
<keyword evidence="4" id="KW-0408">Iron</keyword>
<dbReference type="InterPro" id="IPR050584">
    <property type="entry name" value="Cholesterol_7-desaturase"/>
</dbReference>
<reference evidence="7 8" key="1">
    <citation type="submission" date="2020-08" db="EMBL/GenBank/DDBJ databases">
        <title>Genomic Encyclopedia of Type Strains, Phase IV (KMG-IV): sequencing the most valuable type-strain genomes for metagenomic binning, comparative biology and taxonomic classification.</title>
        <authorList>
            <person name="Goeker M."/>
        </authorList>
    </citation>
    <scope>NUCLEOTIDE SEQUENCE [LARGE SCALE GENOMIC DNA]</scope>
    <source>
        <strain evidence="7 8">DSM 16268</strain>
    </source>
</reference>
<evidence type="ECO:0000256" key="1">
    <source>
        <dbReference type="ARBA" id="ARBA00022714"/>
    </source>
</evidence>
<feature type="domain" description="Rieske" evidence="6">
    <location>
        <begin position="5"/>
        <end position="109"/>
    </location>
</feature>
<dbReference type="AlphaFoldDB" id="A0A7W9FQ37"/>
<sequence>MSAGWYPLALADGIEPGTSAGTQLFGKELVVWRDAGGAAHVWEDRCPHRGMRLSFGFVRGDRIACLYHGWQFDGAGQCRAIPAHPHLDVPETIKVATYRVAERAGVIWAADAHTEAPEPAARDALTPIRSLYVDRPVAAVRAALAGAGFPGADGAPLPFAGDAGGLLAFGAPEPVLFAALQPFAAGRTALHILAVGAPAAEDRVALAGAAEVLRRALEGASALAEAAA</sequence>
<evidence type="ECO:0000259" key="6">
    <source>
        <dbReference type="PROSITE" id="PS51296"/>
    </source>
</evidence>
<evidence type="ECO:0000256" key="4">
    <source>
        <dbReference type="ARBA" id="ARBA00023004"/>
    </source>
</evidence>
<evidence type="ECO:0000256" key="3">
    <source>
        <dbReference type="ARBA" id="ARBA00023002"/>
    </source>
</evidence>
<proteinExistence type="predicted"/>
<dbReference type="PANTHER" id="PTHR21266">
    <property type="entry name" value="IRON-SULFUR DOMAIN CONTAINING PROTEIN"/>
    <property type="match status" value="1"/>
</dbReference>
<gene>
    <name evidence="7" type="ORF">GGQ63_003890</name>
</gene>